<proteinExistence type="predicted"/>
<dbReference type="AlphaFoldDB" id="A0A8S0Q9G9"/>
<gene>
    <name evidence="1" type="ORF">OLEA9_A116458</name>
</gene>
<evidence type="ECO:0000313" key="1">
    <source>
        <dbReference type="EMBL" id="CAA2965069.1"/>
    </source>
</evidence>
<reference evidence="1 2" key="1">
    <citation type="submission" date="2019-12" db="EMBL/GenBank/DDBJ databases">
        <authorList>
            <person name="Alioto T."/>
            <person name="Alioto T."/>
            <person name="Gomez Garrido J."/>
        </authorList>
    </citation>
    <scope>NUCLEOTIDE SEQUENCE [LARGE SCALE GENOMIC DNA]</scope>
</reference>
<protein>
    <submittedName>
        <fullName evidence="1">Uncharacterized protein</fullName>
    </submittedName>
</protein>
<sequence length="54" mass="6146">MGQVLHDFKLHCAETNFDEGSLIQQNFLHFGSREAHSSGCTLSYIRCGRCMRGR</sequence>
<dbReference type="Gramene" id="OE9A116458T1">
    <property type="protein sequence ID" value="OE9A116458C1"/>
    <property type="gene ID" value="OE9A116458"/>
</dbReference>
<comment type="caution">
    <text evidence="1">The sequence shown here is derived from an EMBL/GenBank/DDBJ whole genome shotgun (WGS) entry which is preliminary data.</text>
</comment>
<organism evidence="1 2">
    <name type="scientific">Olea europaea subsp. europaea</name>
    <dbReference type="NCBI Taxonomy" id="158383"/>
    <lineage>
        <taxon>Eukaryota</taxon>
        <taxon>Viridiplantae</taxon>
        <taxon>Streptophyta</taxon>
        <taxon>Embryophyta</taxon>
        <taxon>Tracheophyta</taxon>
        <taxon>Spermatophyta</taxon>
        <taxon>Magnoliopsida</taxon>
        <taxon>eudicotyledons</taxon>
        <taxon>Gunneridae</taxon>
        <taxon>Pentapetalae</taxon>
        <taxon>asterids</taxon>
        <taxon>lamiids</taxon>
        <taxon>Lamiales</taxon>
        <taxon>Oleaceae</taxon>
        <taxon>Oleeae</taxon>
        <taxon>Olea</taxon>
    </lineage>
</organism>
<dbReference type="Proteomes" id="UP000594638">
    <property type="component" value="Unassembled WGS sequence"/>
</dbReference>
<name>A0A8S0Q9G9_OLEEU</name>
<dbReference type="EMBL" id="CACTIH010001834">
    <property type="protein sequence ID" value="CAA2965069.1"/>
    <property type="molecule type" value="Genomic_DNA"/>
</dbReference>
<accession>A0A8S0Q9G9</accession>
<evidence type="ECO:0000313" key="2">
    <source>
        <dbReference type="Proteomes" id="UP000594638"/>
    </source>
</evidence>
<keyword evidence="2" id="KW-1185">Reference proteome</keyword>
<feature type="non-terminal residue" evidence="1">
    <location>
        <position position="54"/>
    </location>
</feature>